<feature type="compositionally biased region" description="Low complexity" evidence="5">
    <location>
        <begin position="498"/>
        <end position="512"/>
    </location>
</feature>
<dbReference type="OrthoDB" id="9801841at2"/>
<organism evidence="8 9">
    <name type="scientific">Sorangium cellulosum (strain So ce56)</name>
    <name type="common">Polyangium cellulosum (strain So ce56)</name>
    <dbReference type="NCBI Taxonomy" id="448385"/>
    <lineage>
        <taxon>Bacteria</taxon>
        <taxon>Pseudomonadati</taxon>
        <taxon>Myxococcota</taxon>
        <taxon>Polyangia</taxon>
        <taxon>Polyangiales</taxon>
        <taxon>Polyangiaceae</taxon>
        <taxon>Sorangium</taxon>
    </lineage>
</organism>
<feature type="compositionally biased region" description="Pro residues" evidence="5">
    <location>
        <begin position="474"/>
        <end position="490"/>
    </location>
</feature>
<dbReference type="SMART" id="SM00220">
    <property type="entry name" value="S_TKc"/>
    <property type="match status" value="1"/>
</dbReference>
<sequence>MLASPAMVAPFQPAVGMLFGEFRIVRPLSAGGMGAVYIAEQASTGKLRALKLMHPQLCVDARLRERFEQEARVGALVESDHVVQVIGAGVDAASGVPWLAMELLEGEDLSQRMRRSGLLSAQDVHEIFRQLCHALGAAHRAGVVHRDMKPQNVFLAKTQSATARWSVKVLDFGIAKIAAEASTMATASLGTPLWMAPEQSDPRGQISPATDVWALGLIAFALLTGRMYWRAANDPMGTAMPVLLREILFEPIDPASVRATALGRAGCIVHPFDAWFARCVAREPSQRFQTAQEAFDALGPALFVDPRSVRAAGGAISVVPFSAAAALTPAGAASRLSMSGPTEMASDARRAPSSPAGAGACSSPAGAGASSSPVSARPPVTPAPVLANSAPPEAPPRPARRGPLLLACGLAGGLVMAAIAFYAGRAQSDVRLVQRLPVPAHPTVVSPGRGGEARSPPRAGDANDTSGAGERQPSPGPRDAPAPAPAPRSPRPTREGTAPAATAMAAQPSAARPFDRGAAHAALQAKGATARIHCKGKAGPKAVTARVFFNPAGAVQRIAIDPQVAMTPAGSCVQMLLGSARVPAFDGSELQDVTTAVGIE</sequence>
<evidence type="ECO:0000259" key="7">
    <source>
        <dbReference type="PROSITE" id="PS50011"/>
    </source>
</evidence>
<dbReference type="STRING" id="448385.sce5827"/>
<evidence type="ECO:0000313" key="9">
    <source>
        <dbReference type="Proteomes" id="UP000002139"/>
    </source>
</evidence>
<keyword evidence="4" id="KW-0067">ATP-binding</keyword>
<feature type="domain" description="Protein kinase" evidence="7">
    <location>
        <begin position="22"/>
        <end position="302"/>
    </location>
</feature>
<dbReference type="KEGG" id="scl:sce5827"/>
<dbReference type="Gene3D" id="3.30.200.20">
    <property type="entry name" value="Phosphorylase Kinase, domain 1"/>
    <property type="match status" value="1"/>
</dbReference>
<dbReference type="BioCyc" id="SCEL448385:SCE_RS49340-MONOMER"/>
<dbReference type="GO" id="GO:0004674">
    <property type="term" value="F:protein serine/threonine kinase activity"/>
    <property type="evidence" value="ECO:0007669"/>
    <property type="project" value="UniProtKB-EC"/>
</dbReference>
<reference evidence="8 9" key="1">
    <citation type="journal article" date="2007" name="Nat. Biotechnol.">
        <title>Complete genome sequence of the myxobacterium Sorangium cellulosum.</title>
        <authorList>
            <person name="Schneiker S."/>
            <person name="Perlova O."/>
            <person name="Kaiser O."/>
            <person name="Gerth K."/>
            <person name="Alici A."/>
            <person name="Altmeyer M.O."/>
            <person name="Bartels D."/>
            <person name="Bekel T."/>
            <person name="Beyer S."/>
            <person name="Bode E."/>
            <person name="Bode H.B."/>
            <person name="Bolten C.J."/>
            <person name="Choudhuri J.V."/>
            <person name="Doss S."/>
            <person name="Elnakady Y.A."/>
            <person name="Frank B."/>
            <person name="Gaigalat L."/>
            <person name="Goesmann A."/>
            <person name="Groeger C."/>
            <person name="Gross F."/>
            <person name="Jelsbak L."/>
            <person name="Jelsbak L."/>
            <person name="Kalinowski J."/>
            <person name="Kegler C."/>
            <person name="Knauber T."/>
            <person name="Konietzny S."/>
            <person name="Kopp M."/>
            <person name="Krause L."/>
            <person name="Krug D."/>
            <person name="Linke B."/>
            <person name="Mahmud T."/>
            <person name="Martinez-Arias R."/>
            <person name="McHardy A.C."/>
            <person name="Merai M."/>
            <person name="Meyer F."/>
            <person name="Mormann S."/>
            <person name="Munoz-Dorado J."/>
            <person name="Perez J."/>
            <person name="Pradella S."/>
            <person name="Rachid S."/>
            <person name="Raddatz G."/>
            <person name="Rosenau F."/>
            <person name="Rueckert C."/>
            <person name="Sasse F."/>
            <person name="Scharfe M."/>
            <person name="Schuster S.C."/>
            <person name="Suen G."/>
            <person name="Treuner-Lange A."/>
            <person name="Velicer G.J."/>
            <person name="Vorholter F.-J."/>
            <person name="Weissman K.J."/>
            <person name="Welch R.D."/>
            <person name="Wenzel S.C."/>
            <person name="Whitworth D.E."/>
            <person name="Wilhelm S."/>
            <person name="Wittmann C."/>
            <person name="Bloecker H."/>
            <person name="Puehler A."/>
            <person name="Mueller R."/>
        </authorList>
    </citation>
    <scope>NUCLEOTIDE SEQUENCE [LARGE SCALE GENOMIC DNA]</scope>
    <source>
        <strain evidence="9">So ce56</strain>
    </source>
</reference>
<proteinExistence type="predicted"/>
<keyword evidence="2" id="KW-0547">Nucleotide-binding</keyword>
<evidence type="ECO:0000256" key="4">
    <source>
        <dbReference type="ARBA" id="ARBA00022840"/>
    </source>
</evidence>
<accession>A9G8G3</accession>
<evidence type="ECO:0000256" key="6">
    <source>
        <dbReference type="SAM" id="Phobius"/>
    </source>
</evidence>
<dbReference type="PANTHER" id="PTHR43289:SF6">
    <property type="entry name" value="SERINE_THREONINE-PROTEIN KINASE NEKL-3"/>
    <property type="match status" value="1"/>
</dbReference>
<dbReference type="EC" id="2.7.11.1" evidence="8"/>
<dbReference type="Proteomes" id="UP000002139">
    <property type="component" value="Chromosome"/>
</dbReference>
<keyword evidence="6" id="KW-0812">Transmembrane</keyword>
<dbReference type="eggNOG" id="COG0515">
    <property type="taxonomic scope" value="Bacteria"/>
</dbReference>
<feature type="compositionally biased region" description="Low complexity" evidence="5">
    <location>
        <begin position="351"/>
        <end position="378"/>
    </location>
</feature>
<dbReference type="CDD" id="cd14014">
    <property type="entry name" value="STKc_PknB_like"/>
    <property type="match status" value="1"/>
</dbReference>
<evidence type="ECO:0000256" key="1">
    <source>
        <dbReference type="ARBA" id="ARBA00022679"/>
    </source>
</evidence>
<feature type="transmembrane region" description="Helical" evidence="6">
    <location>
        <begin position="404"/>
        <end position="424"/>
    </location>
</feature>
<dbReference type="InterPro" id="IPR011009">
    <property type="entry name" value="Kinase-like_dom_sf"/>
</dbReference>
<feature type="region of interest" description="Disordered" evidence="5">
    <location>
        <begin position="440"/>
        <end position="518"/>
    </location>
</feature>
<dbReference type="Gene3D" id="1.10.510.10">
    <property type="entry name" value="Transferase(Phosphotransferase) domain 1"/>
    <property type="match status" value="1"/>
</dbReference>
<name>A9G8G3_SORC5</name>
<evidence type="ECO:0000313" key="8">
    <source>
        <dbReference type="EMBL" id="CAN95990.1"/>
    </source>
</evidence>
<dbReference type="InterPro" id="IPR008271">
    <property type="entry name" value="Ser/Thr_kinase_AS"/>
</dbReference>
<dbReference type="InterPro" id="IPR000719">
    <property type="entry name" value="Prot_kinase_dom"/>
</dbReference>
<gene>
    <name evidence="8" type="ordered locus">sce5827</name>
</gene>
<dbReference type="AlphaFoldDB" id="A9G8G3"/>
<evidence type="ECO:0000256" key="5">
    <source>
        <dbReference type="SAM" id="MobiDB-lite"/>
    </source>
</evidence>
<dbReference type="Pfam" id="PF00069">
    <property type="entry name" value="Pkinase"/>
    <property type="match status" value="1"/>
</dbReference>
<dbReference type="EMBL" id="AM746676">
    <property type="protein sequence ID" value="CAN95990.1"/>
    <property type="molecule type" value="Genomic_DNA"/>
</dbReference>
<keyword evidence="6" id="KW-0472">Membrane</keyword>
<dbReference type="SUPFAM" id="SSF56112">
    <property type="entry name" value="Protein kinase-like (PK-like)"/>
    <property type="match status" value="1"/>
</dbReference>
<dbReference type="PANTHER" id="PTHR43289">
    <property type="entry name" value="MITOGEN-ACTIVATED PROTEIN KINASE KINASE KINASE 20-RELATED"/>
    <property type="match status" value="1"/>
</dbReference>
<feature type="region of interest" description="Disordered" evidence="5">
    <location>
        <begin position="334"/>
        <end position="398"/>
    </location>
</feature>
<dbReference type="GO" id="GO:0005524">
    <property type="term" value="F:ATP binding"/>
    <property type="evidence" value="ECO:0007669"/>
    <property type="project" value="UniProtKB-KW"/>
</dbReference>
<protein>
    <submittedName>
        <fullName evidence="8">Protein kinase</fullName>
        <ecNumber evidence="8">2.7.11.1</ecNumber>
    </submittedName>
</protein>
<dbReference type="PROSITE" id="PS50011">
    <property type="entry name" value="PROTEIN_KINASE_DOM"/>
    <property type="match status" value="1"/>
</dbReference>
<dbReference type="PROSITE" id="PS00108">
    <property type="entry name" value="PROTEIN_KINASE_ST"/>
    <property type="match status" value="1"/>
</dbReference>
<keyword evidence="3 8" id="KW-0418">Kinase</keyword>
<evidence type="ECO:0000256" key="3">
    <source>
        <dbReference type="ARBA" id="ARBA00022777"/>
    </source>
</evidence>
<dbReference type="HOGENOM" id="CLU_000288_63_44_7"/>
<keyword evidence="6" id="KW-1133">Transmembrane helix</keyword>
<evidence type="ECO:0000256" key="2">
    <source>
        <dbReference type="ARBA" id="ARBA00022741"/>
    </source>
</evidence>
<keyword evidence="1 8" id="KW-0808">Transferase</keyword>
<keyword evidence="9" id="KW-1185">Reference proteome</keyword>